<proteinExistence type="predicted"/>
<dbReference type="GO" id="GO:0016757">
    <property type="term" value="F:glycosyltransferase activity"/>
    <property type="evidence" value="ECO:0007669"/>
    <property type="project" value="TreeGrafter"/>
</dbReference>
<dbReference type="GO" id="GO:0009103">
    <property type="term" value="P:lipopolysaccharide biosynthetic process"/>
    <property type="evidence" value="ECO:0007669"/>
    <property type="project" value="TreeGrafter"/>
</dbReference>
<evidence type="ECO:0000256" key="1">
    <source>
        <dbReference type="ARBA" id="ARBA00022679"/>
    </source>
</evidence>
<keyword evidence="1 2" id="KW-0808">Transferase</keyword>
<organism evidence="2 3">
    <name type="scientific">Povalibacter uvarum</name>
    <dbReference type="NCBI Taxonomy" id="732238"/>
    <lineage>
        <taxon>Bacteria</taxon>
        <taxon>Pseudomonadati</taxon>
        <taxon>Pseudomonadota</taxon>
        <taxon>Gammaproteobacteria</taxon>
        <taxon>Steroidobacterales</taxon>
        <taxon>Steroidobacteraceae</taxon>
        <taxon>Povalibacter</taxon>
    </lineage>
</organism>
<accession>A0A841HFR2</accession>
<dbReference type="Gene3D" id="3.40.50.2000">
    <property type="entry name" value="Glycogen Phosphorylase B"/>
    <property type="match status" value="1"/>
</dbReference>
<name>A0A841HFR2_9GAMM</name>
<dbReference type="AlphaFoldDB" id="A0A841HFR2"/>
<evidence type="ECO:0000313" key="3">
    <source>
        <dbReference type="Proteomes" id="UP000588068"/>
    </source>
</evidence>
<sequence length="354" mass="39072">MNALLELQFLYGELYTRNISAARWRNHRQIAAEFTRLAAVEEKPDVILCSYPTIELSAAAVLFGEQHGIPVLLDIRDLWPDEMAARLPRFLRSLAPLLLWPMYRDARLALKRATGMVAISRRYLAWGLEHAQRAGNDADAVFTHGYPSQQLSNQADVQNVLTELGLDASQRVFWFVGTFVGSIDLATVIEAARILDDQNVVFVLTGSGEKDAEWRAQAHGLRNVRFTGWVDKDRLQALASIAWVGLAAYKAGALMSLTNKLFEYMAHGLPILVSLPGEARAVVESERCGMFYEPGSATALATAVRAMCADSSLRDAMAANARRAFEARYSATAVYDGLASHLEVVAADEAGRRR</sequence>
<protein>
    <submittedName>
        <fullName evidence="2">Glycosyltransferase involved in cell wall biosynthesis</fullName>
    </submittedName>
</protein>
<dbReference type="EMBL" id="JACHHZ010000001">
    <property type="protein sequence ID" value="MBB6091606.1"/>
    <property type="molecule type" value="Genomic_DNA"/>
</dbReference>
<gene>
    <name evidence="2" type="ORF">HNQ60_000452</name>
</gene>
<keyword evidence="3" id="KW-1185">Reference proteome</keyword>
<evidence type="ECO:0000313" key="2">
    <source>
        <dbReference type="EMBL" id="MBB6091606.1"/>
    </source>
</evidence>
<dbReference type="Proteomes" id="UP000588068">
    <property type="component" value="Unassembled WGS sequence"/>
</dbReference>
<dbReference type="SUPFAM" id="SSF53756">
    <property type="entry name" value="UDP-Glycosyltransferase/glycogen phosphorylase"/>
    <property type="match status" value="1"/>
</dbReference>
<dbReference type="Pfam" id="PF13692">
    <property type="entry name" value="Glyco_trans_1_4"/>
    <property type="match status" value="1"/>
</dbReference>
<dbReference type="PANTHER" id="PTHR46401">
    <property type="entry name" value="GLYCOSYLTRANSFERASE WBBK-RELATED"/>
    <property type="match status" value="1"/>
</dbReference>
<dbReference type="CDD" id="cd03794">
    <property type="entry name" value="GT4_WbuB-like"/>
    <property type="match status" value="1"/>
</dbReference>
<comment type="caution">
    <text evidence="2">The sequence shown here is derived from an EMBL/GenBank/DDBJ whole genome shotgun (WGS) entry which is preliminary data.</text>
</comment>
<reference evidence="2 3" key="1">
    <citation type="submission" date="2020-08" db="EMBL/GenBank/DDBJ databases">
        <title>Genomic Encyclopedia of Type Strains, Phase IV (KMG-IV): sequencing the most valuable type-strain genomes for metagenomic binning, comparative biology and taxonomic classification.</title>
        <authorList>
            <person name="Goeker M."/>
        </authorList>
    </citation>
    <scope>NUCLEOTIDE SEQUENCE [LARGE SCALE GENOMIC DNA]</scope>
    <source>
        <strain evidence="2 3">DSM 26723</strain>
    </source>
</reference>
<dbReference type="PANTHER" id="PTHR46401:SF2">
    <property type="entry name" value="GLYCOSYLTRANSFERASE WBBK-RELATED"/>
    <property type="match status" value="1"/>
</dbReference>